<feature type="transmembrane region" description="Helical" evidence="6">
    <location>
        <begin position="51"/>
        <end position="70"/>
    </location>
</feature>
<name>A0A073JQU9_LIMRT</name>
<dbReference type="RefSeq" id="WP_003665492.1">
    <property type="nucleotide sequence ID" value="NZ_JAJGVW010000171.1"/>
</dbReference>
<dbReference type="Proteomes" id="UP000027731">
    <property type="component" value="Unassembled WGS sequence"/>
</dbReference>
<evidence type="ECO:0000256" key="4">
    <source>
        <dbReference type="ARBA" id="ARBA00022989"/>
    </source>
</evidence>
<organism evidence="8 9">
    <name type="scientific">Limosilactobacillus reuteri</name>
    <name type="common">Lactobacillus reuteri</name>
    <dbReference type="NCBI Taxonomy" id="1598"/>
    <lineage>
        <taxon>Bacteria</taxon>
        <taxon>Bacillati</taxon>
        <taxon>Bacillota</taxon>
        <taxon>Bacilli</taxon>
        <taxon>Lactobacillales</taxon>
        <taxon>Lactobacillaceae</taxon>
        <taxon>Limosilactobacillus</taxon>
    </lineage>
</organism>
<dbReference type="PANTHER" id="PTHR30177:SF4">
    <property type="entry name" value="OSMOPROTECTANT IMPORT PERMEASE PROTEIN OSMW"/>
    <property type="match status" value="1"/>
</dbReference>
<sequence length="212" mass="23452">MIEYWNENWPIMLDDVRQHATMVLSSLAIALVIAVIIILLFLRREKWLNSLIYFFSLLYSIPSFAFFALLLPISGLGMKTAIIVLTLYSEYVLLRSFITGIRGVDPQLIEVGVGMGMTSRQVFRQIQLPLALPAIFSGIQVALASTMAMATIAATINAGGLGQLLFEGLQGQQVVPILWGTILTMALTLVCAGIVQLISWMLLHRWKGVLNN</sequence>
<keyword evidence="5 6" id="KW-0472">Membrane</keyword>
<evidence type="ECO:0000256" key="3">
    <source>
        <dbReference type="ARBA" id="ARBA00022692"/>
    </source>
</evidence>
<dbReference type="CDD" id="cd06261">
    <property type="entry name" value="TM_PBP2"/>
    <property type="match status" value="1"/>
</dbReference>
<dbReference type="Gene3D" id="1.10.3720.10">
    <property type="entry name" value="MetI-like"/>
    <property type="match status" value="1"/>
</dbReference>
<feature type="transmembrane region" description="Helical" evidence="6">
    <location>
        <begin position="130"/>
        <end position="156"/>
    </location>
</feature>
<dbReference type="PROSITE" id="PS50928">
    <property type="entry name" value="ABC_TM1"/>
    <property type="match status" value="1"/>
</dbReference>
<keyword evidence="2 6" id="KW-0813">Transport</keyword>
<feature type="transmembrane region" description="Helical" evidence="6">
    <location>
        <begin position="76"/>
        <end position="94"/>
    </location>
</feature>
<dbReference type="InterPro" id="IPR035906">
    <property type="entry name" value="MetI-like_sf"/>
</dbReference>
<evidence type="ECO:0000256" key="6">
    <source>
        <dbReference type="RuleBase" id="RU363032"/>
    </source>
</evidence>
<accession>A0A073JQU9</accession>
<dbReference type="AlphaFoldDB" id="A0A073JQU9"/>
<dbReference type="GO" id="GO:0005886">
    <property type="term" value="C:plasma membrane"/>
    <property type="evidence" value="ECO:0007669"/>
    <property type="project" value="UniProtKB-SubCell"/>
</dbReference>
<evidence type="ECO:0000259" key="7">
    <source>
        <dbReference type="PROSITE" id="PS50928"/>
    </source>
</evidence>
<evidence type="ECO:0000256" key="2">
    <source>
        <dbReference type="ARBA" id="ARBA00022448"/>
    </source>
</evidence>
<evidence type="ECO:0000313" key="8">
    <source>
        <dbReference type="EMBL" id="KEK16272.1"/>
    </source>
</evidence>
<feature type="transmembrane region" description="Helical" evidence="6">
    <location>
        <begin position="176"/>
        <end position="203"/>
    </location>
</feature>
<dbReference type="EMBL" id="JOSX01000009">
    <property type="protein sequence ID" value="KEK16272.1"/>
    <property type="molecule type" value="Genomic_DNA"/>
</dbReference>
<feature type="domain" description="ABC transmembrane type-1" evidence="7">
    <location>
        <begin position="16"/>
        <end position="200"/>
    </location>
</feature>
<dbReference type="GO" id="GO:0031460">
    <property type="term" value="P:glycine betaine transport"/>
    <property type="evidence" value="ECO:0007669"/>
    <property type="project" value="TreeGrafter"/>
</dbReference>
<feature type="transmembrane region" description="Helical" evidence="6">
    <location>
        <begin position="20"/>
        <end position="42"/>
    </location>
</feature>
<dbReference type="InterPro" id="IPR000515">
    <property type="entry name" value="MetI-like"/>
</dbReference>
<dbReference type="Pfam" id="PF00528">
    <property type="entry name" value="BPD_transp_1"/>
    <property type="match status" value="1"/>
</dbReference>
<comment type="similarity">
    <text evidence="6">Belongs to the binding-protein-dependent transport system permease family.</text>
</comment>
<comment type="subcellular location">
    <subcellularLocation>
        <location evidence="6">Cell membrane</location>
        <topology evidence="6">Multi-pass membrane protein</topology>
    </subcellularLocation>
    <subcellularLocation>
        <location evidence="1">Membrane</location>
        <topology evidence="1">Multi-pass membrane protein</topology>
    </subcellularLocation>
</comment>
<dbReference type="InterPro" id="IPR051204">
    <property type="entry name" value="ABC_transp_perm/SBD"/>
</dbReference>
<keyword evidence="3 6" id="KW-0812">Transmembrane</keyword>
<dbReference type="SUPFAM" id="SSF161098">
    <property type="entry name" value="MetI-like"/>
    <property type="match status" value="1"/>
</dbReference>
<reference evidence="8 9" key="1">
    <citation type="submission" date="2014-06" db="EMBL/GenBank/DDBJ databases">
        <title>Genetic determinant of reutericyclin biosynthesis of Lactobacillus reuteri.</title>
        <authorList>
            <person name="Lin X."/>
            <person name="Duar R."/>
            <person name="Walter J."/>
            <person name="Gaenzle M."/>
        </authorList>
    </citation>
    <scope>NUCLEOTIDE SEQUENCE [LARGE SCALE GENOMIC DNA]</scope>
    <source>
        <strain evidence="8 9">LTH2584</strain>
    </source>
</reference>
<gene>
    <name evidence="8" type="ORF">LR3_09420</name>
</gene>
<evidence type="ECO:0000256" key="5">
    <source>
        <dbReference type="ARBA" id="ARBA00023136"/>
    </source>
</evidence>
<protein>
    <submittedName>
        <fullName evidence="8">Glycine/betaine ABC transporter permease</fullName>
    </submittedName>
</protein>
<keyword evidence="4 6" id="KW-1133">Transmembrane helix</keyword>
<dbReference type="PATRIC" id="fig|1598.90.peg.433"/>
<dbReference type="PANTHER" id="PTHR30177">
    <property type="entry name" value="GLYCINE BETAINE/L-PROLINE TRANSPORT SYSTEM PERMEASE PROTEIN PROW"/>
    <property type="match status" value="1"/>
</dbReference>
<proteinExistence type="inferred from homology"/>
<dbReference type="GO" id="GO:0055085">
    <property type="term" value="P:transmembrane transport"/>
    <property type="evidence" value="ECO:0007669"/>
    <property type="project" value="InterPro"/>
</dbReference>
<comment type="caution">
    <text evidence="8">The sequence shown here is derived from an EMBL/GenBank/DDBJ whole genome shotgun (WGS) entry which is preliminary data.</text>
</comment>
<evidence type="ECO:0000256" key="1">
    <source>
        <dbReference type="ARBA" id="ARBA00004141"/>
    </source>
</evidence>
<evidence type="ECO:0000313" key="9">
    <source>
        <dbReference type="Proteomes" id="UP000027731"/>
    </source>
</evidence>